<reference evidence="2" key="1">
    <citation type="submission" date="2016-11" db="EMBL/GenBank/DDBJ databases">
        <authorList>
            <person name="Jaros S."/>
            <person name="Januszkiewicz K."/>
            <person name="Wedrychowicz H."/>
        </authorList>
    </citation>
    <scope>NUCLEOTIDE SEQUENCE [LARGE SCALE GENOMIC DNA]</scope>
    <source>
        <strain evidence="2">CGMCC 4.3555</strain>
    </source>
</reference>
<accession>A0A9X8N9Q0</accession>
<gene>
    <name evidence="1" type="ORF">SAMN05216268_1496</name>
</gene>
<evidence type="ECO:0000313" key="2">
    <source>
        <dbReference type="Proteomes" id="UP000184388"/>
    </source>
</evidence>
<organism evidence="1 2">
    <name type="scientific">Streptomyces yunnanensis</name>
    <dbReference type="NCBI Taxonomy" id="156453"/>
    <lineage>
        <taxon>Bacteria</taxon>
        <taxon>Bacillati</taxon>
        <taxon>Actinomycetota</taxon>
        <taxon>Actinomycetes</taxon>
        <taxon>Kitasatosporales</taxon>
        <taxon>Streptomycetaceae</taxon>
        <taxon>Streptomyces</taxon>
    </lineage>
</organism>
<dbReference type="Proteomes" id="UP000184388">
    <property type="component" value="Unassembled WGS sequence"/>
</dbReference>
<protein>
    <recommendedName>
        <fullName evidence="3">DDE superfamily endonuclease</fullName>
    </recommendedName>
</protein>
<dbReference type="EMBL" id="FRBK01000049">
    <property type="protein sequence ID" value="SHN34828.1"/>
    <property type="molecule type" value="Genomic_DNA"/>
</dbReference>
<proteinExistence type="predicted"/>
<comment type="caution">
    <text evidence="1">The sequence shown here is derived from an EMBL/GenBank/DDBJ whole genome shotgun (WGS) entry which is preliminary data.</text>
</comment>
<evidence type="ECO:0008006" key="3">
    <source>
        <dbReference type="Google" id="ProtNLM"/>
    </source>
</evidence>
<dbReference type="AlphaFoldDB" id="A0A9X8N9Q0"/>
<evidence type="ECO:0000313" key="1">
    <source>
        <dbReference type="EMBL" id="SHN34828.1"/>
    </source>
</evidence>
<name>A0A9X8N9Q0_9ACTN</name>
<sequence length="111" mass="12331">MDRLLAVCLDRRLHVVADAAHHGRTLRHLPEAITVPRQLPASTVLFDLAPPLTGRRGRPRLKGARLGTPTDLAATATFTITRGKQYGRTDRARIAEAWCLWYGSFHPRPSA</sequence>